<keyword evidence="1" id="KW-0812">Transmembrane</keyword>
<evidence type="ECO:0000313" key="3">
    <source>
        <dbReference type="EMBL" id="MFC0261182.1"/>
    </source>
</evidence>
<feature type="transmembrane region" description="Helical" evidence="1">
    <location>
        <begin position="159"/>
        <end position="178"/>
    </location>
</feature>
<dbReference type="PANTHER" id="PTHR14969">
    <property type="entry name" value="SPHINGOSINE-1-PHOSPHATE PHOSPHOHYDROLASE"/>
    <property type="match status" value="1"/>
</dbReference>
<dbReference type="PANTHER" id="PTHR14969:SF13">
    <property type="entry name" value="AT30094P"/>
    <property type="match status" value="1"/>
</dbReference>
<dbReference type="RefSeq" id="WP_382385636.1">
    <property type="nucleotide sequence ID" value="NZ_JBHLWI010000001.1"/>
</dbReference>
<sequence length="187" mass="21526">METIQQWDEALFIFLNGFHSDFLDPIMYTLTQTYPWIPLYVFLIYLIWKTYGKQGWWVLLAVGLSILLADQFTSALMKPFFERLRPCHDVLINGMIHNYGKCGGMYGFASSHAANSFAIGTLMNLSLAVKYPKIKWLFLWAVFFSYTRIYLGVHYPGDVIVGGLIGVLAAYLSYKLFFTISKKITKQ</sequence>
<proteinExistence type="predicted"/>
<keyword evidence="1" id="KW-1133">Transmembrane helix</keyword>
<evidence type="ECO:0000313" key="4">
    <source>
        <dbReference type="Proteomes" id="UP001589797"/>
    </source>
</evidence>
<dbReference type="Gene3D" id="1.20.144.10">
    <property type="entry name" value="Phosphatidic acid phosphatase type 2/haloperoxidase"/>
    <property type="match status" value="1"/>
</dbReference>
<feature type="transmembrane region" description="Helical" evidence="1">
    <location>
        <begin position="105"/>
        <end position="129"/>
    </location>
</feature>
<feature type="domain" description="Phosphatidic acid phosphatase type 2/haloperoxidase" evidence="2">
    <location>
        <begin position="58"/>
        <end position="174"/>
    </location>
</feature>
<evidence type="ECO:0000259" key="2">
    <source>
        <dbReference type="SMART" id="SM00014"/>
    </source>
</evidence>
<dbReference type="SMART" id="SM00014">
    <property type="entry name" value="acidPPc"/>
    <property type="match status" value="1"/>
</dbReference>
<dbReference type="InterPro" id="IPR036938">
    <property type="entry name" value="PAP2/HPO_sf"/>
</dbReference>
<gene>
    <name evidence="3" type="ORF">ACFFIP_00710</name>
</gene>
<dbReference type="Pfam" id="PF01569">
    <property type="entry name" value="PAP2"/>
    <property type="match status" value="1"/>
</dbReference>
<dbReference type="EMBL" id="JBHLWI010000001">
    <property type="protein sequence ID" value="MFC0261182.1"/>
    <property type="molecule type" value="Genomic_DNA"/>
</dbReference>
<protein>
    <submittedName>
        <fullName evidence="3">Phosphatase PAP2 family protein</fullName>
    </submittedName>
</protein>
<dbReference type="SUPFAM" id="SSF48317">
    <property type="entry name" value="Acid phosphatase/Vanadium-dependent haloperoxidase"/>
    <property type="match status" value="1"/>
</dbReference>
<organism evidence="3 4">
    <name type="scientific">Fontibacter flavus</name>
    <dbReference type="NCBI Taxonomy" id="654838"/>
    <lineage>
        <taxon>Bacteria</taxon>
        <taxon>Pseudomonadati</taxon>
        <taxon>Bacteroidota</taxon>
        <taxon>Cytophagia</taxon>
        <taxon>Cytophagales</taxon>
        <taxon>Cyclobacteriaceae</taxon>
        <taxon>Fontibacter</taxon>
    </lineage>
</organism>
<accession>A0ABV6FMY8</accession>
<feature type="transmembrane region" description="Helical" evidence="1">
    <location>
        <begin position="136"/>
        <end position="153"/>
    </location>
</feature>
<dbReference type="CDD" id="cd03395">
    <property type="entry name" value="PAP2_like_4"/>
    <property type="match status" value="1"/>
</dbReference>
<name>A0ABV6FMY8_9BACT</name>
<feature type="transmembrane region" description="Helical" evidence="1">
    <location>
        <begin position="55"/>
        <end position="76"/>
    </location>
</feature>
<dbReference type="Proteomes" id="UP001589797">
    <property type="component" value="Unassembled WGS sequence"/>
</dbReference>
<keyword evidence="4" id="KW-1185">Reference proteome</keyword>
<evidence type="ECO:0000256" key="1">
    <source>
        <dbReference type="SAM" id="Phobius"/>
    </source>
</evidence>
<dbReference type="InterPro" id="IPR000326">
    <property type="entry name" value="PAP2/HPO"/>
</dbReference>
<keyword evidence="1" id="KW-0472">Membrane</keyword>
<comment type="caution">
    <text evidence="3">The sequence shown here is derived from an EMBL/GenBank/DDBJ whole genome shotgun (WGS) entry which is preliminary data.</text>
</comment>
<feature type="transmembrane region" description="Helical" evidence="1">
    <location>
        <begin position="26"/>
        <end position="48"/>
    </location>
</feature>
<reference evidence="3 4" key="1">
    <citation type="submission" date="2024-09" db="EMBL/GenBank/DDBJ databases">
        <authorList>
            <person name="Sun Q."/>
            <person name="Mori K."/>
        </authorList>
    </citation>
    <scope>NUCLEOTIDE SEQUENCE [LARGE SCALE GENOMIC DNA]</scope>
    <source>
        <strain evidence="3 4">CCM 7650</strain>
    </source>
</reference>